<comment type="caution">
    <text evidence="6">Lacks conserved residue(s) required for the propagation of feature annotation.</text>
</comment>
<protein>
    <submittedName>
        <fullName evidence="8">DUF4433 domain-containing protein</fullName>
    </submittedName>
</protein>
<organism evidence="8 9">
    <name type="scientific">Bacillus infantis</name>
    <dbReference type="NCBI Taxonomy" id="324767"/>
    <lineage>
        <taxon>Bacteria</taxon>
        <taxon>Bacillati</taxon>
        <taxon>Bacillota</taxon>
        <taxon>Bacilli</taxon>
        <taxon>Bacillales</taxon>
        <taxon>Bacillaceae</taxon>
        <taxon>Bacillus</taxon>
    </lineage>
</organism>
<dbReference type="AlphaFoldDB" id="A0A5D4SF21"/>
<dbReference type="PROSITE" id="PS52018">
    <property type="entry name" value="DART"/>
    <property type="match status" value="1"/>
</dbReference>
<feature type="binding site" evidence="6">
    <location>
        <begin position="14"/>
        <end position="16"/>
    </location>
    <ligand>
        <name>NAD(+)</name>
        <dbReference type="ChEBI" id="CHEBI:57540"/>
    </ligand>
</feature>
<dbReference type="SMART" id="SM00471">
    <property type="entry name" value="HDc"/>
    <property type="match status" value="1"/>
</dbReference>
<feature type="active site" description="Proton acceptor" evidence="6">
    <location>
        <position position="54"/>
    </location>
</feature>
<dbReference type="Pfam" id="PF01966">
    <property type="entry name" value="HD"/>
    <property type="match status" value="1"/>
</dbReference>
<keyword evidence="4 6" id="KW-0548">Nucleotidyltransferase</keyword>
<dbReference type="GO" id="GO:0003677">
    <property type="term" value="F:DNA binding"/>
    <property type="evidence" value="ECO:0007669"/>
    <property type="project" value="UniProtKB-UniRule"/>
</dbReference>
<evidence type="ECO:0000256" key="1">
    <source>
        <dbReference type="ARBA" id="ARBA00022649"/>
    </source>
</evidence>
<keyword evidence="3 6" id="KW-0808">Transferase</keyword>
<dbReference type="EMBL" id="VTES01000006">
    <property type="protein sequence ID" value="TYS60704.1"/>
    <property type="molecule type" value="Genomic_DNA"/>
</dbReference>
<dbReference type="RefSeq" id="WP_148950853.1">
    <property type="nucleotide sequence ID" value="NZ_VTES01000006.1"/>
</dbReference>
<comment type="similarity">
    <text evidence="6">Belongs to the DarT ADP-ribosyltransferase family.</text>
</comment>
<evidence type="ECO:0000256" key="2">
    <source>
        <dbReference type="ARBA" id="ARBA00022676"/>
    </source>
</evidence>
<proteinExistence type="inferred from homology"/>
<evidence type="ECO:0000256" key="3">
    <source>
        <dbReference type="ARBA" id="ARBA00022679"/>
    </source>
</evidence>
<dbReference type="SUPFAM" id="SSF109604">
    <property type="entry name" value="HD-domain/PDEase-like"/>
    <property type="match status" value="1"/>
</dbReference>
<name>A0A5D4SF21_9BACI</name>
<sequence length="455" mass="53487">MDIPQKYKGRYFYHFTHIDNIESIVKYGLLSTNEKERISVEHVDLANEEIQLRRSQMDVPCDPYGKIHDYVPFYFATVNPMLLGILNRKNIDQPLVVFIAISIEKLLNSNVIFTDASANTLVHPNFYSDPEDLDNLKWDLIDSNKWYRGTYNELHSRMAEVLIYKKVPIEWIDSYVVFNNICKKEIKKVYEDYGLQTPNISYEPFNNRYFYFTKFFMKARKRETLVTGPIFLRNDFKEVIKKINEKRKSEESKQSAFQDINDALLKIKEDFCILKELEDIFELKTDNKVHSDNVSDHTLQVVINLEDNKYYRSLSESDKKLVKLSAYLHDIGKGPKSKWKDGIQTAYPDHPADSIPMLERILVEEFKIMSKYEIRKICLLVIYHDIIGDILANGRSEKELLRLKIDENEFNMLVAISIADISAINPLWTHNIEVMLPSFIKKISKVILNDKIRIR</sequence>
<keyword evidence="1 6" id="KW-1277">Toxin-antitoxin system</keyword>
<comment type="catalytic activity">
    <reaction evidence="6">
        <text>a thymidine in DNA + NAD(+) = an N-(ADP-alpha-D-ribosyl)-thymidine in DNA + nicotinamide + H(+)</text>
        <dbReference type="Rhea" id="RHEA:71651"/>
        <dbReference type="Rhea" id="RHEA-COMP:13556"/>
        <dbReference type="Rhea" id="RHEA-COMP:18051"/>
        <dbReference type="ChEBI" id="CHEBI:15378"/>
        <dbReference type="ChEBI" id="CHEBI:17154"/>
        <dbReference type="ChEBI" id="CHEBI:57540"/>
        <dbReference type="ChEBI" id="CHEBI:137386"/>
        <dbReference type="ChEBI" id="CHEBI:191199"/>
    </reaction>
</comment>
<dbReference type="GO" id="GO:0016779">
    <property type="term" value="F:nucleotidyltransferase activity"/>
    <property type="evidence" value="ECO:0007669"/>
    <property type="project" value="UniProtKB-UniRule"/>
</dbReference>
<evidence type="ECO:0000313" key="8">
    <source>
        <dbReference type="EMBL" id="TYS60704.1"/>
    </source>
</evidence>
<evidence type="ECO:0000256" key="6">
    <source>
        <dbReference type="PROSITE-ProRule" id="PRU01362"/>
    </source>
</evidence>
<keyword evidence="5 6" id="KW-0238">DNA-binding</keyword>
<dbReference type="Pfam" id="PF14487">
    <property type="entry name" value="DarT"/>
    <property type="match status" value="1"/>
</dbReference>
<feature type="domain" description="DarT" evidence="7">
    <location>
        <begin position="10"/>
        <end position="210"/>
    </location>
</feature>
<dbReference type="InterPro" id="IPR003607">
    <property type="entry name" value="HD/PDEase_dom"/>
</dbReference>
<dbReference type="InterPro" id="IPR029494">
    <property type="entry name" value="DarT"/>
</dbReference>
<feature type="binding site" evidence="6">
    <location>
        <position position="54"/>
    </location>
    <ligand>
        <name>NAD(+)</name>
        <dbReference type="ChEBI" id="CHEBI:57540"/>
    </ligand>
</feature>
<dbReference type="GO" id="GO:0016757">
    <property type="term" value="F:glycosyltransferase activity"/>
    <property type="evidence" value="ECO:0007669"/>
    <property type="project" value="UniProtKB-UniRule"/>
</dbReference>
<evidence type="ECO:0000313" key="9">
    <source>
        <dbReference type="Proteomes" id="UP000323732"/>
    </source>
</evidence>
<dbReference type="Proteomes" id="UP000323732">
    <property type="component" value="Unassembled WGS sequence"/>
</dbReference>
<dbReference type="Gene3D" id="1.10.3210.10">
    <property type="entry name" value="Hypothetical protein af1432"/>
    <property type="match status" value="1"/>
</dbReference>
<gene>
    <name evidence="8" type="ORF">FZD47_21080</name>
</gene>
<evidence type="ECO:0000256" key="5">
    <source>
        <dbReference type="ARBA" id="ARBA00023125"/>
    </source>
</evidence>
<dbReference type="InterPro" id="IPR006674">
    <property type="entry name" value="HD_domain"/>
</dbReference>
<evidence type="ECO:0000256" key="4">
    <source>
        <dbReference type="ARBA" id="ARBA00022695"/>
    </source>
</evidence>
<accession>A0A5D4SF21</accession>
<evidence type="ECO:0000259" key="7">
    <source>
        <dbReference type="PROSITE" id="PS52018"/>
    </source>
</evidence>
<feature type="active site" evidence="6">
    <location>
        <position position="160"/>
    </location>
</feature>
<keyword evidence="2 6" id="KW-0328">Glycosyltransferase</keyword>
<comment type="caution">
    <text evidence="8">The sequence shown here is derived from an EMBL/GenBank/DDBJ whole genome shotgun (WGS) entry which is preliminary data.</text>
</comment>
<dbReference type="CDD" id="cd00077">
    <property type="entry name" value="HDc"/>
    <property type="match status" value="1"/>
</dbReference>
<reference evidence="8 9" key="1">
    <citation type="submission" date="2019-08" db="EMBL/GenBank/DDBJ databases">
        <title>Bacillus genomes from the desert of Cuatro Cienegas, Coahuila.</title>
        <authorList>
            <person name="Olmedo-Alvarez G."/>
        </authorList>
    </citation>
    <scope>NUCLEOTIDE SEQUENCE [LARGE SCALE GENOMIC DNA]</scope>
    <source>
        <strain evidence="8 9">CH37_1T</strain>
    </source>
</reference>